<organism evidence="1 2">
    <name type="scientific">Paenibacillus hemerocallicola</name>
    <dbReference type="NCBI Taxonomy" id="1172614"/>
    <lineage>
        <taxon>Bacteria</taxon>
        <taxon>Bacillati</taxon>
        <taxon>Bacillota</taxon>
        <taxon>Bacilli</taxon>
        <taxon>Bacillales</taxon>
        <taxon>Paenibacillaceae</taxon>
        <taxon>Paenibacillus</taxon>
    </lineage>
</organism>
<keyword evidence="2" id="KW-1185">Reference proteome</keyword>
<evidence type="ECO:0000313" key="1">
    <source>
        <dbReference type="EMBL" id="TNJ67968.1"/>
    </source>
</evidence>
<comment type="caution">
    <text evidence="1">The sequence shown here is derived from an EMBL/GenBank/DDBJ whole genome shotgun (WGS) entry which is preliminary data.</text>
</comment>
<accession>A0A5C4TG84</accession>
<gene>
    <name evidence="1" type="ORF">FE784_02175</name>
</gene>
<evidence type="ECO:0000313" key="2">
    <source>
        <dbReference type="Proteomes" id="UP000307943"/>
    </source>
</evidence>
<name>A0A5C4TG84_9BACL</name>
<protein>
    <submittedName>
        <fullName evidence="1">Uncharacterized protein</fullName>
    </submittedName>
</protein>
<dbReference type="Proteomes" id="UP000307943">
    <property type="component" value="Unassembled WGS sequence"/>
</dbReference>
<dbReference type="OrthoDB" id="2678908at2"/>
<dbReference type="EMBL" id="VDCQ01000002">
    <property type="protein sequence ID" value="TNJ67968.1"/>
    <property type="molecule type" value="Genomic_DNA"/>
</dbReference>
<dbReference type="RefSeq" id="WP_139600476.1">
    <property type="nucleotide sequence ID" value="NZ_VDCQ01000002.1"/>
</dbReference>
<dbReference type="AlphaFoldDB" id="A0A5C4TG84"/>
<reference evidence="1 2" key="1">
    <citation type="submission" date="2019-05" db="EMBL/GenBank/DDBJ databases">
        <title>We sequenced the genome of Paenibacillus hemerocallicola KCTC 33185 for further insight into its adaptation and study the phylogeny of Paenibacillus.</title>
        <authorList>
            <person name="Narsing Rao M.P."/>
        </authorList>
    </citation>
    <scope>NUCLEOTIDE SEQUENCE [LARGE SCALE GENOMIC DNA]</scope>
    <source>
        <strain evidence="1 2">KCTC 33185</strain>
    </source>
</reference>
<proteinExistence type="predicted"/>
<sequence>MWNALPITRDLYGFQLEHSYSKPWTATVTVNESIDGLELAADVFLFDLKGSDAYEQLLESIRRFSVNLKRDKGKHTCQLTFRCKGITDEVQGLPLPAESLENGYLLVDLEFSEEL</sequence>